<accession>A2DHY7</accession>
<dbReference type="KEGG" id="tva:5465507"/>
<dbReference type="InParanoid" id="A2DHY7"/>
<gene>
    <name evidence="3" type="ORF">TVAG_402310</name>
</gene>
<dbReference type="AlphaFoldDB" id="A2DHY7"/>
<feature type="region of interest" description="Disordered" evidence="2">
    <location>
        <begin position="864"/>
        <end position="885"/>
    </location>
</feature>
<feature type="coiled-coil region" evidence="1">
    <location>
        <begin position="284"/>
        <end position="311"/>
    </location>
</feature>
<dbReference type="VEuPathDB" id="TrichDB:TVAGG3_0271860"/>
<feature type="compositionally biased region" description="Basic and acidic residues" evidence="2">
    <location>
        <begin position="783"/>
        <end position="800"/>
    </location>
</feature>
<feature type="region of interest" description="Disordered" evidence="2">
    <location>
        <begin position="823"/>
        <end position="848"/>
    </location>
</feature>
<dbReference type="SMR" id="A2DHY7"/>
<name>A2DHY7_TRIV3</name>
<dbReference type="FunCoup" id="A2DHY7">
    <property type="interactions" value="147"/>
</dbReference>
<dbReference type="VEuPathDB" id="TrichDB:TVAG_402310"/>
<dbReference type="EMBL" id="DS113202">
    <property type="protein sequence ID" value="EAY19976.1"/>
    <property type="molecule type" value="Genomic_DNA"/>
</dbReference>
<keyword evidence="1" id="KW-0175">Coiled coil</keyword>
<feature type="coiled-coil region" evidence="1">
    <location>
        <begin position="361"/>
        <end position="388"/>
    </location>
</feature>
<feature type="region of interest" description="Disordered" evidence="2">
    <location>
        <begin position="549"/>
        <end position="572"/>
    </location>
</feature>
<feature type="compositionally biased region" description="Basic and acidic residues" evidence="2">
    <location>
        <begin position="825"/>
        <end position="848"/>
    </location>
</feature>
<feature type="compositionally biased region" description="Polar residues" evidence="2">
    <location>
        <begin position="732"/>
        <end position="741"/>
    </location>
</feature>
<keyword evidence="4" id="KW-1185">Reference proteome</keyword>
<feature type="region of interest" description="Disordered" evidence="2">
    <location>
        <begin position="731"/>
        <end position="804"/>
    </location>
</feature>
<dbReference type="Proteomes" id="UP000001542">
    <property type="component" value="Unassembled WGS sequence"/>
</dbReference>
<reference evidence="3" key="2">
    <citation type="journal article" date="2007" name="Science">
        <title>Draft genome sequence of the sexually transmitted pathogen Trichomonas vaginalis.</title>
        <authorList>
            <person name="Carlton J.M."/>
            <person name="Hirt R.P."/>
            <person name="Silva J.C."/>
            <person name="Delcher A.L."/>
            <person name="Schatz M."/>
            <person name="Zhao Q."/>
            <person name="Wortman J.R."/>
            <person name="Bidwell S.L."/>
            <person name="Alsmark U.C.M."/>
            <person name="Besteiro S."/>
            <person name="Sicheritz-Ponten T."/>
            <person name="Noel C.J."/>
            <person name="Dacks J.B."/>
            <person name="Foster P.G."/>
            <person name="Simillion C."/>
            <person name="Van de Peer Y."/>
            <person name="Miranda-Saavedra D."/>
            <person name="Barton G.J."/>
            <person name="Westrop G.D."/>
            <person name="Mueller S."/>
            <person name="Dessi D."/>
            <person name="Fiori P.L."/>
            <person name="Ren Q."/>
            <person name="Paulsen I."/>
            <person name="Zhang H."/>
            <person name="Bastida-Corcuera F.D."/>
            <person name="Simoes-Barbosa A."/>
            <person name="Brown M.T."/>
            <person name="Hayes R.D."/>
            <person name="Mukherjee M."/>
            <person name="Okumura C.Y."/>
            <person name="Schneider R."/>
            <person name="Smith A.J."/>
            <person name="Vanacova S."/>
            <person name="Villalvazo M."/>
            <person name="Haas B.J."/>
            <person name="Pertea M."/>
            <person name="Feldblyum T.V."/>
            <person name="Utterback T.R."/>
            <person name="Shu C.L."/>
            <person name="Osoegawa K."/>
            <person name="de Jong P.J."/>
            <person name="Hrdy I."/>
            <person name="Horvathova L."/>
            <person name="Zubacova Z."/>
            <person name="Dolezal P."/>
            <person name="Malik S.B."/>
            <person name="Logsdon J.M. Jr."/>
            <person name="Henze K."/>
            <person name="Gupta A."/>
            <person name="Wang C.C."/>
            <person name="Dunne R.L."/>
            <person name="Upcroft J.A."/>
            <person name="Upcroft P."/>
            <person name="White O."/>
            <person name="Salzberg S.L."/>
            <person name="Tang P."/>
            <person name="Chiu C.-H."/>
            <person name="Lee Y.-S."/>
            <person name="Embley T.M."/>
            <person name="Coombs G.H."/>
            <person name="Mottram J.C."/>
            <person name="Tachezy J."/>
            <person name="Fraser-Liggett C.M."/>
            <person name="Johnson P.J."/>
        </authorList>
    </citation>
    <scope>NUCLEOTIDE SEQUENCE [LARGE SCALE GENOMIC DNA]</scope>
    <source>
        <strain evidence="3">G3</strain>
    </source>
</reference>
<protein>
    <submittedName>
        <fullName evidence="3">Uncharacterized protein</fullName>
    </submittedName>
</protein>
<sequence>MSTDHIDEYTDAAERYRNIFNTVSQDLNQYENEIGDYTEAETRKIDAYAESLFEKVLDKVHQYNKSSYTMYKNCEDVDSWFQRVKTLQDTIFKVDTKDTAEWGNFLFKQAQNSRQLQEMETEVLAKLRQLVNEEESPEYIRLKLMRDDMASRLEIRKSVANQLENETNIAITQLNNTIQSRDTFVREMEKAEQTLKIFTAKNSFQIVQDARKKEIIEHNWIRRNIELVDSIETLKKEIEQFHNPEKFESEMKKISLQQDAEYKKLNSQYEDELFIVNHELSQISSTHQSMMETLKKELNEIRSEQLKQERKLTNTSVKQEKMSSDRFINNYKKIRFASIKSIEKEFKRTTIKLNDLINIITEDHKKDVDDLKANISKMYQELQEILKRRQGHIGNMTNFQLTQLQSSNQISLAALQAKKEQIIEKSLHKDIEIDALNRQIVPVEGVYNDLYQIYSTMLDQQNNFELMYKTECDKISGIQQLSESRNKARSRFISNAKKIILILKEILRNKMKRNDPLKEIIKNHRKITAKDDFEIKIIPEFKIKQREISETQESQLKEEEEYDSEPLQFESPYKPENSEIILPEKSNSEQLISDQPSTYHSYDISNQEITENSTSHISEFPEHSFDIKTRSLNNNETIETSQKSNFENSQVISENQKISSQINESAKSLQQISEIALNKENEALKTEEFSEISAISAKSATTSEKSFTSLASAGVHSLNDDSAEFLPIQIITPPSSSFSSQKDFKPREPTQRRSSECRKPRKESLSAPETTTRKRSLSGVVKTKKDPIRTRTNRSEKSSELSRPSLLLPKTDIILGVRPVSGRSSHSESFDFNASEREPRVRRRTQTEEDRSFRFVMRGSVFGEKPKKRRNTTASRVKVEKILKK</sequence>
<proteinExistence type="predicted"/>
<feature type="compositionally biased region" description="Basic and acidic residues" evidence="2">
    <location>
        <begin position="742"/>
        <end position="764"/>
    </location>
</feature>
<evidence type="ECO:0000256" key="2">
    <source>
        <dbReference type="SAM" id="MobiDB-lite"/>
    </source>
</evidence>
<evidence type="ECO:0000256" key="1">
    <source>
        <dbReference type="SAM" id="Coils"/>
    </source>
</evidence>
<evidence type="ECO:0000313" key="4">
    <source>
        <dbReference type="Proteomes" id="UP000001542"/>
    </source>
</evidence>
<evidence type="ECO:0000313" key="3">
    <source>
        <dbReference type="EMBL" id="EAY19976.1"/>
    </source>
</evidence>
<dbReference type="RefSeq" id="XP_001580962.1">
    <property type="nucleotide sequence ID" value="XM_001580912.1"/>
</dbReference>
<reference evidence="3" key="1">
    <citation type="submission" date="2006-10" db="EMBL/GenBank/DDBJ databases">
        <authorList>
            <person name="Amadeo P."/>
            <person name="Zhao Q."/>
            <person name="Wortman J."/>
            <person name="Fraser-Liggett C."/>
            <person name="Carlton J."/>
        </authorList>
    </citation>
    <scope>NUCLEOTIDE SEQUENCE</scope>
    <source>
        <strain evidence="3">G3</strain>
    </source>
</reference>
<organism evidence="3 4">
    <name type="scientific">Trichomonas vaginalis (strain ATCC PRA-98 / G3)</name>
    <dbReference type="NCBI Taxonomy" id="412133"/>
    <lineage>
        <taxon>Eukaryota</taxon>
        <taxon>Metamonada</taxon>
        <taxon>Parabasalia</taxon>
        <taxon>Trichomonadida</taxon>
        <taxon>Trichomonadidae</taxon>
        <taxon>Trichomonas</taxon>
    </lineage>
</organism>